<reference evidence="6" key="2">
    <citation type="submission" date="2025-09" db="UniProtKB">
        <authorList>
            <consortium name="Ensembl"/>
        </authorList>
    </citation>
    <scope>IDENTIFICATION</scope>
</reference>
<dbReference type="OMA" id="ALFRYMK"/>
<feature type="domain" description="Carboxylesterase type B" evidence="5">
    <location>
        <begin position="396"/>
        <end position="510"/>
    </location>
</feature>
<dbReference type="InterPro" id="IPR051093">
    <property type="entry name" value="Neuroligin/BSAL"/>
</dbReference>
<dbReference type="InterPro" id="IPR029058">
    <property type="entry name" value="AB_hydrolase_fold"/>
</dbReference>
<dbReference type="PROSITE" id="PS00941">
    <property type="entry name" value="CARBOXYLESTERASE_B_2"/>
    <property type="match status" value="1"/>
</dbReference>
<dbReference type="Pfam" id="PF00135">
    <property type="entry name" value="COesterase"/>
    <property type="match status" value="2"/>
</dbReference>
<sequence length="609" mass="67063">MHIMARWVILSFAWCCCLGVAQAATLGVVLTEGGFVEGESKRRGLFGSYVDIFRGIPFAAPPKTLQDPQPHPGWEGTLKAKSFKNRCMQTTLTQTDVRGKEDCLYLNIWIPQGRREVSTNLPVMVWIYGGAFLLGGSQGANFLDNYLYDGEEIAVRGNVIVVTLNYRVGPLGFLSTGDENMPGNYGLKDQHMAIAWVKRNIKAFGGDPDNITIFGESAGGASVSLQILSPKNAGLFKRAISQSGVSLCSWAIQKDPLPWAKKIGEQVGCPTDNTTVLANCIRATDPKSLTLAFHMELISLPGPLVHTLSITPVVDGDFLPDMPENLFANAADIDYIAGVNNMDGHFFAGIDLPAINRPFQKITPEFFNLVKGFTADRGERGANLTYDLYTQSWGLHQSGKTYSYLFSQPSRMPIYPSWVGADHADDLQYVFGKPFATPLGYLPKHRKVSSAMIAYWTNFAKTGDPNSGNSEVPVTWPAYTTEGGYYLEINNNINYNSVKQNLRTPYVNYWNLVYLNLPQVEVILHWFMTTSLCFTKTKLSCELQLQTEELRRGSGFVTQDLCLELFPTLQHSGCSQLCPISTSSPCPWPAACSTVAAVSKSVYSSSVST</sequence>
<evidence type="ECO:0000256" key="4">
    <source>
        <dbReference type="RuleBase" id="RU361235"/>
    </source>
</evidence>
<evidence type="ECO:0000256" key="2">
    <source>
        <dbReference type="ARBA" id="ARBA00022729"/>
    </source>
</evidence>
<keyword evidence="3 4" id="KW-0378">Hydrolase</keyword>
<evidence type="ECO:0000256" key="3">
    <source>
        <dbReference type="ARBA" id="ARBA00022801"/>
    </source>
</evidence>
<dbReference type="Proteomes" id="UP000472261">
    <property type="component" value="Unplaced"/>
</dbReference>
<dbReference type="GO" id="GO:0016042">
    <property type="term" value="P:lipid catabolic process"/>
    <property type="evidence" value="ECO:0007669"/>
    <property type="project" value="UniProtKB-KW"/>
</dbReference>
<dbReference type="Gene3D" id="3.40.50.1820">
    <property type="entry name" value="alpha/beta hydrolase"/>
    <property type="match status" value="1"/>
</dbReference>
<evidence type="ECO:0000313" key="6">
    <source>
        <dbReference type="Ensembl" id="ENSPCLP00000016183.1"/>
    </source>
</evidence>
<feature type="signal peptide" evidence="4">
    <location>
        <begin position="1"/>
        <end position="23"/>
    </location>
</feature>
<dbReference type="InterPro" id="IPR019819">
    <property type="entry name" value="Carboxylesterase_B_CS"/>
</dbReference>
<reference evidence="6" key="1">
    <citation type="submission" date="2025-08" db="UniProtKB">
        <authorList>
            <consortium name="Ensembl"/>
        </authorList>
    </citation>
    <scope>IDENTIFICATION</scope>
</reference>
<dbReference type="SUPFAM" id="SSF53474">
    <property type="entry name" value="alpha/beta-Hydrolases"/>
    <property type="match status" value="1"/>
</dbReference>
<accession>A0A669QD97</accession>
<feature type="chain" id="PRO_5044980010" description="Carboxylic ester hydrolase" evidence="4">
    <location>
        <begin position="24"/>
        <end position="609"/>
    </location>
</feature>
<dbReference type="PROSITE" id="PS00122">
    <property type="entry name" value="CARBOXYLESTERASE_B_1"/>
    <property type="match status" value="1"/>
</dbReference>
<organism evidence="6 7">
    <name type="scientific">Phasianus colchicus</name>
    <name type="common">Common pheasant</name>
    <dbReference type="NCBI Taxonomy" id="9054"/>
    <lineage>
        <taxon>Eukaryota</taxon>
        <taxon>Metazoa</taxon>
        <taxon>Chordata</taxon>
        <taxon>Craniata</taxon>
        <taxon>Vertebrata</taxon>
        <taxon>Euteleostomi</taxon>
        <taxon>Archelosauria</taxon>
        <taxon>Archosauria</taxon>
        <taxon>Dinosauria</taxon>
        <taxon>Saurischia</taxon>
        <taxon>Theropoda</taxon>
        <taxon>Coelurosauria</taxon>
        <taxon>Aves</taxon>
        <taxon>Neognathae</taxon>
        <taxon>Galloanserae</taxon>
        <taxon>Galliformes</taxon>
        <taxon>Phasianidae</taxon>
        <taxon>Phasianinae</taxon>
        <taxon>Phasianus</taxon>
    </lineage>
</organism>
<keyword evidence="2 4" id="KW-0732">Signal</keyword>
<dbReference type="GO" id="GO:0008126">
    <property type="term" value="F:acetylesterase activity"/>
    <property type="evidence" value="ECO:0007669"/>
    <property type="project" value="UniProtKB-EC"/>
</dbReference>
<dbReference type="GO" id="GO:0004771">
    <property type="term" value="F:sterol ester esterase activity"/>
    <property type="evidence" value="ECO:0007669"/>
    <property type="project" value="UniProtKB-EC"/>
</dbReference>
<dbReference type="InterPro" id="IPR002018">
    <property type="entry name" value="CarbesteraseB"/>
</dbReference>
<protein>
    <recommendedName>
        <fullName evidence="4">Carboxylic ester hydrolase</fullName>
        <ecNumber evidence="4">3.1.1.-</ecNumber>
    </recommendedName>
</protein>
<name>A0A669QD97_PHACC</name>
<evidence type="ECO:0000256" key="1">
    <source>
        <dbReference type="ARBA" id="ARBA00005964"/>
    </source>
</evidence>
<dbReference type="InterPro" id="IPR019826">
    <property type="entry name" value="Carboxylesterase_B_AS"/>
</dbReference>
<comment type="similarity">
    <text evidence="1 4">Belongs to the type-B carboxylesterase/lipase family.</text>
</comment>
<dbReference type="AlphaFoldDB" id="A0A669QD97"/>
<proteinExistence type="inferred from homology"/>
<keyword evidence="7" id="KW-1185">Reference proteome</keyword>
<dbReference type="Ensembl" id="ENSPCLT00000021284.1">
    <property type="protein sequence ID" value="ENSPCLP00000016183.1"/>
    <property type="gene ID" value="ENSPCLG00000013150.1"/>
</dbReference>
<dbReference type="CDD" id="cd00312">
    <property type="entry name" value="Esterase_lipase"/>
    <property type="match status" value="1"/>
</dbReference>
<dbReference type="PANTHER" id="PTHR43903">
    <property type="entry name" value="NEUROLIGIN"/>
    <property type="match status" value="1"/>
</dbReference>
<evidence type="ECO:0000259" key="5">
    <source>
        <dbReference type="Pfam" id="PF00135"/>
    </source>
</evidence>
<dbReference type="GO" id="GO:0004806">
    <property type="term" value="F:triacylglycerol lipase activity"/>
    <property type="evidence" value="ECO:0007669"/>
    <property type="project" value="UniProtKB-EC"/>
</dbReference>
<feature type="domain" description="Carboxylesterase type B" evidence="5">
    <location>
        <begin position="28"/>
        <end position="355"/>
    </location>
</feature>
<dbReference type="GO" id="GO:0005576">
    <property type="term" value="C:extracellular region"/>
    <property type="evidence" value="ECO:0007669"/>
    <property type="project" value="UniProtKB-SubCell"/>
</dbReference>
<evidence type="ECO:0000313" key="7">
    <source>
        <dbReference type="Proteomes" id="UP000472261"/>
    </source>
</evidence>
<dbReference type="EC" id="3.1.1.-" evidence="4"/>